<proteinExistence type="predicted"/>
<protein>
    <submittedName>
        <fullName evidence="2">Uncharacterized protein</fullName>
    </submittedName>
</protein>
<evidence type="ECO:0000313" key="3">
    <source>
        <dbReference type="Proteomes" id="UP001054902"/>
    </source>
</evidence>
<dbReference type="AlphaFoldDB" id="A0AAD3CWY2"/>
<sequence length="204" mass="22755">MKFSFLKKIKSCKKADKDVAEQAPPVEPSPSDDSGVYVPKTTPEEQVVAGEITVEDEIIGIEVEDKAGTKWLFESHVVSIESNTVETEEGKEEPVQESKWKPFDKSTLASIHESGVPVTAYTISSEGTLQEFTEEEEEKVMTHFVADTSEWMETSDRDAVFALYGDAGVVRKETLLKEEAEKESEKEKETKFDKFLCGVTTLCS</sequence>
<name>A0AAD3CWY2_9STRA</name>
<comment type="caution">
    <text evidence="2">The sequence shown here is derived from an EMBL/GenBank/DDBJ whole genome shotgun (WGS) entry which is preliminary data.</text>
</comment>
<keyword evidence="3" id="KW-1185">Reference proteome</keyword>
<evidence type="ECO:0000256" key="1">
    <source>
        <dbReference type="SAM" id="MobiDB-lite"/>
    </source>
</evidence>
<dbReference type="EMBL" id="BLLK01000045">
    <property type="protein sequence ID" value="GFH52686.1"/>
    <property type="molecule type" value="Genomic_DNA"/>
</dbReference>
<dbReference type="Proteomes" id="UP001054902">
    <property type="component" value="Unassembled WGS sequence"/>
</dbReference>
<evidence type="ECO:0000313" key="2">
    <source>
        <dbReference type="EMBL" id="GFH52686.1"/>
    </source>
</evidence>
<feature type="region of interest" description="Disordered" evidence="1">
    <location>
        <begin position="12"/>
        <end position="44"/>
    </location>
</feature>
<organism evidence="2 3">
    <name type="scientific">Chaetoceros tenuissimus</name>
    <dbReference type="NCBI Taxonomy" id="426638"/>
    <lineage>
        <taxon>Eukaryota</taxon>
        <taxon>Sar</taxon>
        <taxon>Stramenopiles</taxon>
        <taxon>Ochrophyta</taxon>
        <taxon>Bacillariophyta</taxon>
        <taxon>Coscinodiscophyceae</taxon>
        <taxon>Chaetocerotophycidae</taxon>
        <taxon>Chaetocerotales</taxon>
        <taxon>Chaetocerotaceae</taxon>
        <taxon>Chaetoceros</taxon>
    </lineage>
</organism>
<reference evidence="2 3" key="1">
    <citation type="journal article" date="2021" name="Sci. Rep.">
        <title>The genome of the diatom Chaetoceros tenuissimus carries an ancient integrated fragment of an extant virus.</title>
        <authorList>
            <person name="Hongo Y."/>
            <person name="Kimura K."/>
            <person name="Takaki Y."/>
            <person name="Yoshida Y."/>
            <person name="Baba S."/>
            <person name="Kobayashi G."/>
            <person name="Nagasaki K."/>
            <person name="Hano T."/>
            <person name="Tomaru Y."/>
        </authorList>
    </citation>
    <scope>NUCLEOTIDE SEQUENCE [LARGE SCALE GENOMIC DNA]</scope>
    <source>
        <strain evidence="2 3">NIES-3715</strain>
    </source>
</reference>
<accession>A0AAD3CWY2</accession>
<gene>
    <name evidence="2" type="ORF">CTEN210_09162</name>
</gene>